<protein>
    <submittedName>
        <fullName evidence="2">Uncharacterized protein</fullName>
    </submittedName>
</protein>
<name>A0A0J1BHY5_RHOIS</name>
<dbReference type="AlphaFoldDB" id="A0A0J1BHY5"/>
<dbReference type="EMBL" id="LECT01000016">
    <property type="protein sequence ID" value="KLU06088.1"/>
    <property type="molecule type" value="Genomic_DNA"/>
</dbReference>
<gene>
    <name evidence="2" type="ORF">RISK_001939</name>
</gene>
<reference evidence="2" key="1">
    <citation type="submission" date="2015-05" db="EMBL/GenBank/DDBJ databases">
        <title>Permanent draft genome of Rhodopirellula islandicus K833.</title>
        <authorList>
            <person name="Kizina J."/>
            <person name="Richter M."/>
            <person name="Glockner F.O."/>
            <person name="Harder J."/>
        </authorList>
    </citation>
    <scope>NUCLEOTIDE SEQUENCE [LARGE SCALE GENOMIC DNA]</scope>
    <source>
        <strain evidence="2">K833</strain>
    </source>
</reference>
<feature type="region of interest" description="Disordered" evidence="1">
    <location>
        <begin position="31"/>
        <end position="50"/>
    </location>
</feature>
<sequence>MVLMTTRSPSAHCVRFVFAWILHMADAPDHSLPNPIGTRGRKVNSDSFSQ</sequence>
<evidence type="ECO:0000313" key="2">
    <source>
        <dbReference type="EMBL" id="KLU06088.1"/>
    </source>
</evidence>
<organism evidence="2 3">
    <name type="scientific">Rhodopirellula islandica</name>
    <dbReference type="NCBI Taxonomy" id="595434"/>
    <lineage>
        <taxon>Bacteria</taxon>
        <taxon>Pseudomonadati</taxon>
        <taxon>Planctomycetota</taxon>
        <taxon>Planctomycetia</taxon>
        <taxon>Pirellulales</taxon>
        <taxon>Pirellulaceae</taxon>
        <taxon>Rhodopirellula</taxon>
    </lineage>
</organism>
<evidence type="ECO:0000313" key="3">
    <source>
        <dbReference type="Proteomes" id="UP000036367"/>
    </source>
</evidence>
<dbReference type="PATRIC" id="fig|595434.4.peg.1859"/>
<dbReference type="Proteomes" id="UP000036367">
    <property type="component" value="Unassembled WGS sequence"/>
</dbReference>
<comment type="caution">
    <text evidence="2">The sequence shown here is derived from an EMBL/GenBank/DDBJ whole genome shotgun (WGS) entry which is preliminary data.</text>
</comment>
<dbReference type="STRING" id="595434.RISK_001939"/>
<evidence type="ECO:0000256" key="1">
    <source>
        <dbReference type="SAM" id="MobiDB-lite"/>
    </source>
</evidence>
<proteinExistence type="predicted"/>
<keyword evidence="3" id="KW-1185">Reference proteome</keyword>
<accession>A0A0J1BHY5</accession>